<gene>
    <name evidence="7" type="ordered locus">TEQUI_0827</name>
</gene>
<reference evidence="7 8" key="1">
    <citation type="journal article" date="2011" name="J. Bacteriol.">
        <title>Genome sequence of Taylorella equigenitalis MCE9, the causative agent of contagious equine metritis.</title>
        <authorList>
            <person name="Hebert L."/>
            <person name="Moumen B."/>
            <person name="Duquesne F."/>
            <person name="Breuil M.F."/>
            <person name="Laugier C."/>
            <person name="Batto J.M."/>
            <person name="Renault P."/>
            <person name="Petry S."/>
        </authorList>
    </citation>
    <scope>NUCLEOTIDE SEQUENCE [LARGE SCALE GENOMIC DNA]</scope>
    <source>
        <strain evidence="7 8">MCE9</strain>
    </source>
</reference>
<evidence type="ECO:0000256" key="4">
    <source>
        <dbReference type="ARBA" id="ARBA00022729"/>
    </source>
</evidence>
<dbReference type="GO" id="GO:0030288">
    <property type="term" value="C:outer membrane-bounded periplasmic space"/>
    <property type="evidence" value="ECO:0007669"/>
    <property type="project" value="TreeGrafter"/>
</dbReference>
<dbReference type="Gene3D" id="3.10.105.10">
    <property type="entry name" value="Dipeptide-binding Protein, Domain 3"/>
    <property type="match status" value="1"/>
</dbReference>
<dbReference type="CDD" id="cd08504">
    <property type="entry name" value="PBP2_OppA"/>
    <property type="match status" value="1"/>
</dbReference>
<sequence length="544" mass="60959">MNFKKSLLSIAVAGIATLGVAQAANVPAGTELAPKQELIWNNGANPASFDPHKIEGVPEGNVARQVFEGLVTSDEKGQLRPGVAVSWEHSDDFKTWTFHLRKDAKWSNGDPVTAHDFVYAWQRLVDPKTASPYASYVEFLKLKNAKDILGGKKPITDLGVEAKDDYTLVLNLDESVGFADKLSEHYVLYPVNKKVVEKFGDKWTAPENFVGNGAFKIESFTVNDKTVLTRNENYWDNKNTVLDKITLLAIENSATDVQRYRAGDEDITNSSLPVELFSKLKKELPEELKVNPTLCTYTYEFNNEKAPFNDVRVRKALSYAIDRDIITTKILQAGQKSAYGFTPPYIGGGDKLTKPEWASWDAKKRYVEAEKLLSEAGYSKSKPLNFTILYNTNDNHKKLAVAVGSMLNKNLGGAVNVKLENQEWKTYLDNRKAGKFDVARAGWCADYNEATTFLTYFLSDSSNNKAFYKSAEYDGLVNGSYSAKDDVARSEAYAKAEAVLNKDTPFAPVYYYVDPQLVKPWVQGFAYSHPAKNYYLKDVYIIKH</sequence>
<evidence type="ECO:0000313" key="8">
    <source>
        <dbReference type="Proteomes" id="UP000007472"/>
    </source>
</evidence>
<dbReference type="SUPFAM" id="SSF53850">
    <property type="entry name" value="Periplasmic binding protein-like II"/>
    <property type="match status" value="1"/>
</dbReference>
<evidence type="ECO:0000256" key="1">
    <source>
        <dbReference type="ARBA" id="ARBA00004196"/>
    </source>
</evidence>
<dbReference type="GO" id="GO:0043190">
    <property type="term" value="C:ATP-binding cassette (ABC) transporter complex"/>
    <property type="evidence" value="ECO:0007669"/>
    <property type="project" value="InterPro"/>
</dbReference>
<keyword evidence="3" id="KW-0813">Transport</keyword>
<accession>A0A654KH98</accession>
<protein>
    <submittedName>
        <fullName evidence="7">Oligopeptide ABC transporter, periplasmic oligopeptide-binding protein OppA</fullName>
    </submittedName>
</protein>
<organism evidence="7 8">
    <name type="scientific">Taylorella equigenitalis (strain MCE9)</name>
    <dbReference type="NCBI Taxonomy" id="937774"/>
    <lineage>
        <taxon>Bacteria</taxon>
        <taxon>Pseudomonadati</taxon>
        <taxon>Pseudomonadota</taxon>
        <taxon>Betaproteobacteria</taxon>
        <taxon>Burkholderiales</taxon>
        <taxon>Alcaligenaceae</taxon>
        <taxon>Taylorella</taxon>
    </lineage>
</organism>
<dbReference type="InterPro" id="IPR030678">
    <property type="entry name" value="Peptide/Ni-bd"/>
</dbReference>
<feature type="chain" id="PRO_5025048842" evidence="5">
    <location>
        <begin position="24"/>
        <end position="544"/>
    </location>
</feature>
<dbReference type="FunFam" id="3.90.76.10:FF:000001">
    <property type="entry name" value="Oligopeptide ABC transporter substrate-binding protein"/>
    <property type="match status" value="1"/>
</dbReference>
<keyword evidence="4 5" id="KW-0732">Signal</keyword>
<dbReference type="GO" id="GO:0015833">
    <property type="term" value="P:peptide transport"/>
    <property type="evidence" value="ECO:0007669"/>
    <property type="project" value="TreeGrafter"/>
</dbReference>
<feature type="signal peptide" evidence="5">
    <location>
        <begin position="1"/>
        <end position="23"/>
    </location>
</feature>
<dbReference type="PANTHER" id="PTHR30290">
    <property type="entry name" value="PERIPLASMIC BINDING COMPONENT OF ABC TRANSPORTER"/>
    <property type="match status" value="1"/>
</dbReference>
<dbReference type="AlphaFoldDB" id="A0A654KH98"/>
<name>A0A654KH98_TAYEM</name>
<evidence type="ECO:0000259" key="6">
    <source>
        <dbReference type="Pfam" id="PF00496"/>
    </source>
</evidence>
<comment type="subcellular location">
    <subcellularLocation>
        <location evidence="1">Cell envelope</location>
    </subcellularLocation>
</comment>
<comment type="similarity">
    <text evidence="2">Belongs to the bacterial solute-binding protein 5 family.</text>
</comment>
<evidence type="ECO:0000256" key="2">
    <source>
        <dbReference type="ARBA" id="ARBA00005695"/>
    </source>
</evidence>
<feature type="domain" description="Solute-binding protein family 5" evidence="6">
    <location>
        <begin position="79"/>
        <end position="464"/>
    </location>
</feature>
<dbReference type="Gene3D" id="3.90.76.10">
    <property type="entry name" value="Dipeptide-binding Protein, Domain 1"/>
    <property type="match status" value="1"/>
</dbReference>
<dbReference type="Proteomes" id="UP000007472">
    <property type="component" value="Chromosome"/>
</dbReference>
<evidence type="ECO:0000256" key="5">
    <source>
        <dbReference type="SAM" id="SignalP"/>
    </source>
</evidence>
<dbReference type="InterPro" id="IPR000914">
    <property type="entry name" value="SBP_5_dom"/>
</dbReference>
<dbReference type="GO" id="GO:1904680">
    <property type="term" value="F:peptide transmembrane transporter activity"/>
    <property type="evidence" value="ECO:0007669"/>
    <property type="project" value="TreeGrafter"/>
</dbReference>
<evidence type="ECO:0000256" key="3">
    <source>
        <dbReference type="ARBA" id="ARBA00022448"/>
    </source>
</evidence>
<dbReference type="PANTHER" id="PTHR30290:SF10">
    <property type="entry name" value="PERIPLASMIC OLIGOPEPTIDE-BINDING PROTEIN-RELATED"/>
    <property type="match status" value="1"/>
</dbReference>
<proteinExistence type="inferred from homology"/>
<dbReference type="FunFam" id="3.10.105.10:FF:000001">
    <property type="entry name" value="Oligopeptide ABC transporter, oligopeptide-binding protein"/>
    <property type="match status" value="1"/>
</dbReference>
<dbReference type="InterPro" id="IPR023765">
    <property type="entry name" value="SBP_5_CS"/>
</dbReference>
<dbReference type="PROSITE" id="PS01040">
    <property type="entry name" value="SBP_BACTERIAL_5"/>
    <property type="match status" value="1"/>
</dbReference>
<dbReference type="EMBL" id="CP002456">
    <property type="protein sequence ID" value="ADU91765.1"/>
    <property type="molecule type" value="Genomic_DNA"/>
</dbReference>
<dbReference type="Gene3D" id="3.40.190.10">
    <property type="entry name" value="Periplasmic binding protein-like II"/>
    <property type="match status" value="1"/>
</dbReference>
<dbReference type="Pfam" id="PF00496">
    <property type="entry name" value="SBP_bac_5"/>
    <property type="match status" value="1"/>
</dbReference>
<evidence type="ECO:0000313" key="7">
    <source>
        <dbReference type="EMBL" id="ADU91765.1"/>
    </source>
</evidence>
<dbReference type="KEGG" id="teq:TEQUI_0827"/>
<dbReference type="PIRSF" id="PIRSF002741">
    <property type="entry name" value="MppA"/>
    <property type="match status" value="1"/>
</dbReference>
<dbReference type="InterPro" id="IPR039424">
    <property type="entry name" value="SBP_5"/>
</dbReference>